<proteinExistence type="predicted"/>
<dbReference type="HOGENOM" id="CLU_2003343_0_0_1"/>
<dbReference type="AlphaFoldDB" id="A0A0C2W130"/>
<dbReference type="Proteomes" id="UP000054549">
    <property type="component" value="Unassembled WGS sequence"/>
</dbReference>
<dbReference type="EMBL" id="KN818623">
    <property type="protein sequence ID" value="KIL54822.1"/>
    <property type="molecule type" value="Genomic_DNA"/>
</dbReference>
<protein>
    <submittedName>
        <fullName evidence="1">Uncharacterized protein</fullName>
    </submittedName>
</protein>
<sequence length="124" mass="14128">MNLHDFLVEHAKFPFPPPDELRTASTANISEFEVGLLEQEWKARHAVRDDDLVRKLCNSLENILGDTPLALGITEKYYLPSFSPQVQVDVWGVEDSAWNRNPSENHASFQTNSFMAEQLRLTLA</sequence>
<evidence type="ECO:0000313" key="2">
    <source>
        <dbReference type="Proteomes" id="UP000054549"/>
    </source>
</evidence>
<dbReference type="STRING" id="946122.A0A0C2W130"/>
<organism evidence="1 2">
    <name type="scientific">Amanita muscaria (strain Koide BX008)</name>
    <dbReference type="NCBI Taxonomy" id="946122"/>
    <lineage>
        <taxon>Eukaryota</taxon>
        <taxon>Fungi</taxon>
        <taxon>Dikarya</taxon>
        <taxon>Basidiomycota</taxon>
        <taxon>Agaricomycotina</taxon>
        <taxon>Agaricomycetes</taxon>
        <taxon>Agaricomycetidae</taxon>
        <taxon>Agaricales</taxon>
        <taxon>Pluteineae</taxon>
        <taxon>Amanitaceae</taxon>
        <taxon>Amanita</taxon>
    </lineage>
</organism>
<name>A0A0C2W130_AMAMK</name>
<evidence type="ECO:0000313" key="1">
    <source>
        <dbReference type="EMBL" id="KIL54822.1"/>
    </source>
</evidence>
<accession>A0A0C2W130</accession>
<reference evidence="1 2" key="1">
    <citation type="submission" date="2014-04" db="EMBL/GenBank/DDBJ databases">
        <title>Evolutionary Origins and Diversification of the Mycorrhizal Mutualists.</title>
        <authorList>
            <consortium name="DOE Joint Genome Institute"/>
            <consortium name="Mycorrhizal Genomics Consortium"/>
            <person name="Kohler A."/>
            <person name="Kuo A."/>
            <person name="Nagy L.G."/>
            <person name="Floudas D."/>
            <person name="Copeland A."/>
            <person name="Barry K.W."/>
            <person name="Cichocki N."/>
            <person name="Veneault-Fourrey C."/>
            <person name="LaButti K."/>
            <person name="Lindquist E.A."/>
            <person name="Lipzen A."/>
            <person name="Lundell T."/>
            <person name="Morin E."/>
            <person name="Murat C."/>
            <person name="Riley R."/>
            <person name="Ohm R."/>
            <person name="Sun H."/>
            <person name="Tunlid A."/>
            <person name="Henrissat B."/>
            <person name="Grigoriev I.V."/>
            <person name="Hibbett D.S."/>
            <person name="Martin F."/>
        </authorList>
    </citation>
    <scope>NUCLEOTIDE SEQUENCE [LARGE SCALE GENOMIC DNA]</scope>
    <source>
        <strain evidence="1 2">Koide BX008</strain>
    </source>
</reference>
<keyword evidence="2" id="KW-1185">Reference proteome</keyword>
<dbReference type="OrthoDB" id="3205021at2759"/>
<dbReference type="InParanoid" id="A0A0C2W130"/>
<gene>
    <name evidence="1" type="ORF">M378DRAFT_18516</name>
</gene>